<dbReference type="AlphaFoldDB" id="K0R5I5"/>
<dbReference type="OrthoDB" id="48671at2759"/>
<protein>
    <submittedName>
        <fullName evidence="3">Uncharacterized protein</fullName>
    </submittedName>
</protein>
<accession>K0R5I5</accession>
<dbReference type="InterPro" id="IPR049227">
    <property type="entry name" value="DUF6824"/>
</dbReference>
<dbReference type="Gene3D" id="3.90.228.10">
    <property type="match status" value="1"/>
</dbReference>
<evidence type="ECO:0000259" key="1">
    <source>
        <dbReference type="Pfam" id="PF00644"/>
    </source>
</evidence>
<dbReference type="GO" id="GO:0003950">
    <property type="term" value="F:NAD+ poly-ADP-ribosyltransferase activity"/>
    <property type="evidence" value="ECO:0007669"/>
    <property type="project" value="InterPro"/>
</dbReference>
<dbReference type="InterPro" id="IPR012317">
    <property type="entry name" value="Poly(ADP-ribose)pol_cat_dom"/>
</dbReference>
<dbReference type="eggNOG" id="ENOG502RBJF">
    <property type="taxonomic scope" value="Eukaryota"/>
</dbReference>
<dbReference type="Pfam" id="PF20710">
    <property type="entry name" value="DUF6824"/>
    <property type="match status" value="1"/>
</dbReference>
<gene>
    <name evidence="3" type="ORF">THAOC_34200</name>
</gene>
<dbReference type="EMBL" id="AGNL01047351">
    <property type="protein sequence ID" value="EJK47104.1"/>
    <property type="molecule type" value="Genomic_DNA"/>
</dbReference>
<evidence type="ECO:0000313" key="3">
    <source>
        <dbReference type="EMBL" id="EJK47104.1"/>
    </source>
</evidence>
<sequence>MLHNISIDHQLAKSSDMNRATKTPSAGGGTTISDRDVIKGLGVQRLKGNVDYHKAVEAHRVLYATCATNKVKIAEGIVKALHTRGGRFLKFDERTGFHSELENAGKQGAVEMTSQALRKKKGILGSQIRACESSRGDIPKTQFSDAEFYQYSLHVFASIHGERSDLSELPAPVKAMVEISNLEAGFSARPKADAAPHAPVSSRCAMILATKRDQIRKLRMRPLYNDGRPFKKQNVEEIFGQITVAGSRFMAFLDDVWTDSFKQYAEQFGLSGVTLEPVPTLIHTEMFQKFIVEGNKCCAQSCESEVRLAFHGTAEWNIQPILRDGLNPSLRRGQSYGQGEYFGTNPSLSLGYCRGGHKMIVFAIITLDSDIKGPAQNIAVVNKGERQLPVAVLSFESCTLGAMGRSYTFQQQVTNLLNDAKRKTEVARRAWSKEKMIHLILQQKYVAGTVNLAILLRRASIGRFRVVFEPTAASAVATAASIGFGDWAFTLIRQPTGRRTAEASISRPGTALQFHSGGATLVSSRFCSGSASFGLHFIPHRGLAIDVLALQRRRTAEASISGIETARHLVLAGLRWFRVDFAAVTLAWAAFQTPPRLGNQ</sequence>
<organism evidence="3 4">
    <name type="scientific">Thalassiosira oceanica</name>
    <name type="common">Marine diatom</name>
    <dbReference type="NCBI Taxonomy" id="159749"/>
    <lineage>
        <taxon>Eukaryota</taxon>
        <taxon>Sar</taxon>
        <taxon>Stramenopiles</taxon>
        <taxon>Ochrophyta</taxon>
        <taxon>Bacillariophyta</taxon>
        <taxon>Coscinodiscophyceae</taxon>
        <taxon>Thalassiosirophycidae</taxon>
        <taxon>Thalassiosirales</taxon>
        <taxon>Thalassiosiraceae</taxon>
        <taxon>Thalassiosira</taxon>
    </lineage>
</organism>
<dbReference type="SUPFAM" id="SSF56399">
    <property type="entry name" value="ADP-ribosylation"/>
    <property type="match status" value="1"/>
</dbReference>
<evidence type="ECO:0000313" key="4">
    <source>
        <dbReference type="Proteomes" id="UP000266841"/>
    </source>
</evidence>
<reference evidence="3 4" key="1">
    <citation type="journal article" date="2012" name="Genome Biol.">
        <title>Genome and low-iron response of an oceanic diatom adapted to chronic iron limitation.</title>
        <authorList>
            <person name="Lommer M."/>
            <person name="Specht M."/>
            <person name="Roy A.S."/>
            <person name="Kraemer L."/>
            <person name="Andreson R."/>
            <person name="Gutowska M.A."/>
            <person name="Wolf J."/>
            <person name="Bergner S.V."/>
            <person name="Schilhabel M.B."/>
            <person name="Klostermeier U.C."/>
            <person name="Beiko R.G."/>
            <person name="Rosenstiel P."/>
            <person name="Hippler M."/>
            <person name="Laroche J."/>
        </authorList>
    </citation>
    <scope>NUCLEOTIDE SEQUENCE [LARGE SCALE GENOMIC DNA]</scope>
    <source>
        <strain evidence="3 4">CCMP1005</strain>
    </source>
</reference>
<comment type="caution">
    <text evidence="3">The sequence shown here is derived from an EMBL/GenBank/DDBJ whole genome shotgun (WGS) entry which is preliminary data.</text>
</comment>
<dbReference type="Proteomes" id="UP000266841">
    <property type="component" value="Unassembled WGS sequence"/>
</dbReference>
<name>K0R5I5_THAOC</name>
<feature type="domain" description="DUF6824" evidence="2">
    <location>
        <begin position="39"/>
        <end position="119"/>
    </location>
</feature>
<proteinExistence type="predicted"/>
<feature type="domain" description="PARP catalytic" evidence="1">
    <location>
        <begin position="295"/>
        <end position="361"/>
    </location>
</feature>
<dbReference type="Pfam" id="PF00644">
    <property type="entry name" value="PARP"/>
    <property type="match status" value="1"/>
</dbReference>
<keyword evidence="4" id="KW-1185">Reference proteome</keyword>
<evidence type="ECO:0000259" key="2">
    <source>
        <dbReference type="Pfam" id="PF20710"/>
    </source>
</evidence>